<dbReference type="RefSeq" id="WP_008608882.1">
    <property type="nucleotide sequence ID" value="NZ_ALAB01000027.1"/>
</dbReference>
<evidence type="ECO:0000256" key="2">
    <source>
        <dbReference type="ARBA" id="ARBA00023125"/>
    </source>
</evidence>
<dbReference type="GO" id="GO:0032993">
    <property type="term" value="C:protein-DNA complex"/>
    <property type="evidence" value="ECO:0007669"/>
    <property type="project" value="TreeGrafter"/>
</dbReference>
<accession>J1QHG0</accession>
<evidence type="ECO:0000313" key="7">
    <source>
        <dbReference type="Proteomes" id="UP000012043"/>
    </source>
</evidence>
<dbReference type="InterPro" id="IPR011006">
    <property type="entry name" value="CheY-like_superfamily"/>
</dbReference>
<dbReference type="PANTHER" id="PTHR48111">
    <property type="entry name" value="REGULATOR OF RPOS"/>
    <property type="match status" value="1"/>
</dbReference>
<evidence type="ECO:0000256" key="1">
    <source>
        <dbReference type="ARBA" id="ARBA00023012"/>
    </source>
</evidence>
<organism evidence="6 7">
    <name type="scientific">Alishewanella aestuarii B11</name>
    <dbReference type="NCBI Taxonomy" id="1197174"/>
    <lineage>
        <taxon>Bacteria</taxon>
        <taxon>Pseudomonadati</taxon>
        <taxon>Pseudomonadota</taxon>
        <taxon>Gammaproteobacteria</taxon>
        <taxon>Alteromonadales</taxon>
        <taxon>Alteromonadaceae</taxon>
        <taxon>Alishewanella</taxon>
    </lineage>
</organism>
<dbReference type="PROSITE" id="PS50110">
    <property type="entry name" value="RESPONSE_REGULATORY"/>
    <property type="match status" value="1"/>
</dbReference>
<keyword evidence="3" id="KW-0597">Phosphoprotein</keyword>
<reference evidence="6 7" key="1">
    <citation type="journal article" date="2012" name="J. Bacteriol.">
        <title>Genome Sequence of Pectin-Degrading Alishewanella aestuarii Strain B11T, Isolated from Tidal Flat Sediment.</title>
        <authorList>
            <person name="Jung J."/>
            <person name="Choi S."/>
            <person name="Chun J."/>
            <person name="Park W."/>
        </authorList>
    </citation>
    <scope>NUCLEOTIDE SEQUENCE [LARGE SCALE GENOMIC DNA]</scope>
    <source>
        <strain evidence="6 7">B11</strain>
    </source>
</reference>
<evidence type="ECO:0000259" key="5">
    <source>
        <dbReference type="PROSITE" id="PS50930"/>
    </source>
</evidence>
<feature type="domain" description="Response regulatory" evidence="4">
    <location>
        <begin position="2"/>
        <end position="116"/>
    </location>
</feature>
<name>J1QHG0_9ALTE</name>
<comment type="caution">
    <text evidence="6">The sequence shown here is derived from an EMBL/GenBank/DDBJ whole genome shotgun (WGS) entry which is preliminary data.</text>
</comment>
<dbReference type="GO" id="GO:0006355">
    <property type="term" value="P:regulation of DNA-templated transcription"/>
    <property type="evidence" value="ECO:0007669"/>
    <property type="project" value="TreeGrafter"/>
</dbReference>
<protein>
    <recommendedName>
        <fullName evidence="8">Alginate biosynthesis regulatory protein</fullName>
    </recommendedName>
</protein>
<dbReference type="PROSITE" id="PS50930">
    <property type="entry name" value="HTH_LYTTR"/>
    <property type="match status" value="1"/>
</dbReference>
<dbReference type="GO" id="GO:0000976">
    <property type="term" value="F:transcription cis-regulatory region binding"/>
    <property type="evidence" value="ECO:0007669"/>
    <property type="project" value="TreeGrafter"/>
</dbReference>
<dbReference type="GO" id="GO:0000156">
    <property type="term" value="F:phosphorelay response regulator activity"/>
    <property type="evidence" value="ECO:0007669"/>
    <property type="project" value="TreeGrafter"/>
</dbReference>
<proteinExistence type="predicted"/>
<evidence type="ECO:0008006" key="8">
    <source>
        <dbReference type="Google" id="ProtNLM"/>
    </source>
</evidence>
<evidence type="ECO:0000313" key="6">
    <source>
        <dbReference type="EMBL" id="EJI84951.1"/>
    </source>
</evidence>
<evidence type="ECO:0000256" key="3">
    <source>
        <dbReference type="PROSITE-ProRule" id="PRU00169"/>
    </source>
</evidence>
<dbReference type="InterPro" id="IPR039420">
    <property type="entry name" value="WalR-like"/>
</dbReference>
<dbReference type="AlphaFoldDB" id="J1QHG0"/>
<dbReference type="SMART" id="SM00448">
    <property type="entry name" value="REC"/>
    <property type="match status" value="1"/>
</dbReference>
<keyword evidence="7" id="KW-1185">Reference proteome</keyword>
<dbReference type="EMBL" id="ALAB01000027">
    <property type="protein sequence ID" value="EJI84951.1"/>
    <property type="molecule type" value="Genomic_DNA"/>
</dbReference>
<dbReference type="SUPFAM" id="SSF52172">
    <property type="entry name" value="CheY-like"/>
    <property type="match status" value="1"/>
</dbReference>
<dbReference type="Pfam" id="PF04397">
    <property type="entry name" value="LytTR"/>
    <property type="match status" value="1"/>
</dbReference>
<dbReference type="PATRIC" id="fig|1197174.4.peg.2009"/>
<dbReference type="Pfam" id="PF00072">
    <property type="entry name" value="Response_reg"/>
    <property type="match status" value="1"/>
</dbReference>
<gene>
    <name evidence="6" type="ORF">AEST_20530</name>
</gene>
<evidence type="ECO:0000259" key="4">
    <source>
        <dbReference type="PROSITE" id="PS50110"/>
    </source>
</evidence>
<keyword evidence="2" id="KW-0238">DNA-binding</keyword>
<sequence>MRALIIDDEPLARARLKRLLQTSAQFAEIDEAADAEQALLLNQQHLPDVVFLDINLPGKNGLELARVFAIQPTPPAIIFCTAYAEHALAAYDCAPKDYLLKPVSQQSLDKALAKLSLVTRADQRARESDTAKLVYLQGGIKRSLSLSEVCYFRAGDKYVTAVLPAQEILLEESLLALQQRFPNQLLRIHRSLLVHKAHCQALLTRDGKHYMQCQGRPELLEVSRRLLSQVKQALA</sequence>
<dbReference type="PANTHER" id="PTHR48111:SF69">
    <property type="entry name" value="RESPONSE REGULATOR RECEIVER"/>
    <property type="match status" value="1"/>
</dbReference>
<dbReference type="InterPro" id="IPR001789">
    <property type="entry name" value="Sig_transdc_resp-reg_receiver"/>
</dbReference>
<feature type="modified residue" description="4-aspartylphosphate" evidence="3">
    <location>
        <position position="53"/>
    </location>
</feature>
<feature type="domain" description="HTH LytTR-type" evidence="5">
    <location>
        <begin position="143"/>
        <end position="235"/>
    </location>
</feature>
<keyword evidence="1" id="KW-0902">Two-component regulatory system</keyword>
<dbReference type="GO" id="GO:0005829">
    <property type="term" value="C:cytosol"/>
    <property type="evidence" value="ECO:0007669"/>
    <property type="project" value="TreeGrafter"/>
</dbReference>
<dbReference type="Proteomes" id="UP000012043">
    <property type="component" value="Unassembled WGS sequence"/>
</dbReference>
<dbReference type="InterPro" id="IPR007492">
    <property type="entry name" value="LytTR_DNA-bd_dom"/>
</dbReference>
<dbReference type="SMART" id="SM00850">
    <property type="entry name" value="LytTR"/>
    <property type="match status" value="1"/>
</dbReference>
<dbReference type="Gene3D" id="3.40.50.2300">
    <property type="match status" value="1"/>
</dbReference>
<dbReference type="Gene3D" id="2.40.50.1020">
    <property type="entry name" value="LytTr DNA-binding domain"/>
    <property type="match status" value="1"/>
</dbReference>